<dbReference type="SUPFAM" id="SSF88697">
    <property type="entry name" value="PUA domain-like"/>
    <property type="match status" value="1"/>
</dbReference>
<dbReference type="InterPro" id="IPR015947">
    <property type="entry name" value="PUA-like_sf"/>
</dbReference>
<dbReference type="RefSeq" id="WP_010747086.1">
    <property type="nucleotide sequence ID" value="NZ_JBHLVQ010000002.1"/>
</dbReference>
<dbReference type="EMBL" id="JXKG01000013">
    <property type="protein sequence ID" value="OJG14863.1"/>
    <property type="molecule type" value="Genomic_DNA"/>
</dbReference>
<dbReference type="InterPro" id="IPR039440">
    <property type="entry name" value="DUF3850"/>
</dbReference>
<proteinExistence type="predicted"/>
<evidence type="ECO:0000313" key="3">
    <source>
        <dbReference type="Proteomes" id="UP000182835"/>
    </source>
</evidence>
<dbReference type="Pfam" id="PF12961">
    <property type="entry name" value="DUF3850"/>
    <property type="match status" value="1"/>
</dbReference>
<sequence>MVHEWTVSPEDFDAITSGKKKFEICKQDWNFTVGDLLILRERQQEADTGDRYYVRITYITHAGQPDGQVILGIEAIEPTEWRG</sequence>
<reference evidence="2 3" key="1">
    <citation type="submission" date="2014-12" db="EMBL/GenBank/DDBJ databases">
        <title>Draft genome sequences of 29 type strains of Enterococci.</title>
        <authorList>
            <person name="Zhong Z."/>
            <person name="Sun Z."/>
            <person name="Liu W."/>
            <person name="Zhang W."/>
            <person name="Zhang H."/>
        </authorList>
    </citation>
    <scope>NUCLEOTIDE SEQUENCE [LARGE SCALE GENOMIC DNA]</scope>
    <source>
        <strain evidence="2 3">DSM 21207</strain>
    </source>
</reference>
<dbReference type="STRING" id="317010.RU96_GL000617"/>
<gene>
    <name evidence="2" type="ORF">RU96_GL000617</name>
</gene>
<evidence type="ECO:0000313" key="2">
    <source>
        <dbReference type="EMBL" id="OJG14863.1"/>
    </source>
</evidence>
<dbReference type="Proteomes" id="UP000182835">
    <property type="component" value="Unassembled WGS sequence"/>
</dbReference>
<name>A0A1L8R527_9ENTE</name>
<accession>A0A1L8R527</accession>
<protein>
    <recommendedName>
        <fullName evidence="1">DUF3850 domain-containing protein</fullName>
    </recommendedName>
</protein>
<feature type="domain" description="DUF3850" evidence="1">
    <location>
        <begin position="2"/>
        <end position="73"/>
    </location>
</feature>
<dbReference type="Gene3D" id="2.30.130.30">
    <property type="entry name" value="Hypothetical protein"/>
    <property type="match status" value="1"/>
</dbReference>
<organism evidence="2 3">
    <name type="scientific">Enterococcus canintestini</name>
    <dbReference type="NCBI Taxonomy" id="317010"/>
    <lineage>
        <taxon>Bacteria</taxon>
        <taxon>Bacillati</taxon>
        <taxon>Bacillota</taxon>
        <taxon>Bacilli</taxon>
        <taxon>Lactobacillales</taxon>
        <taxon>Enterococcaceae</taxon>
        <taxon>Enterococcus</taxon>
    </lineage>
</organism>
<comment type="caution">
    <text evidence="2">The sequence shown here is derived from an EMBL/GenBank/DDBJ whole genome shotgun (WGS) entry which is preliminary data.</text>
</comment>
<dbReference type="AlphaFoldDB" id="A0A1L8R527"/>
<evidence type="ECO:0000259" key="1">
    <source>
        <dbReference type="Pfam" id="PF12961"/>
    </source>
</evidence>
<dbReference type="OrthoDB" id="1700487at2"/>